<name>A0A9D4E9W5_DREPO</name>
<reference evidence="2" key="2">
    <citation type="submission" date="2020-11" db="EMBL/GenBank/DDBJ databases">
        <authorList>
            <person name="McCartney M.A."/>
            <person name="Auch B."/>
            <person name="Kono T."/>
            <person name="Mallez S."/>
            <person name="Becker A."/>
            <person name="Gohl D.M."/>
            <person name="Silverstein K.A.T."/>
            <person name="Koren S."/>
            <person name="Bechman K.B."/>
            <person name="Herman A."/>
            <person name="Abrahante J.E."/>
            <person name="Garbe J."/>
        </authorList>
    </citation>
    <scope>NUCLEOTIDE SEQUENCE</scope>
    <source>
        <strain evidence="2">Duluth1</strain>
        <tissue evidence="2">Whole animal</tissue>
    </source>
</reference>
<sequence length="412" mass="46905">MTLGSNSIINIGPTLGGKMADLEELACNWSLLPSDVVVHVFSFLPMKERNSVSRVCKAWHQAFGHPYLWHSFDFWFLLPSHVRLLEGLIKYGRYIKSVFIGVNQLSQVNRENACALMDQLSKIGKRRLTRIEIVFTGENPLFYSGQEFLDGLFKLFSPVSESIEPPLNTLSHVDLCGITVPIDDRLINILADNHKGLQYFDIQNKVIVCKVTPGCILRLVKICRYLLDLRLYHCSMSDYILDAFTKENREKNIEHLSIMCRREDKFGTDLSAMAWKNLASANPSFRVTLGFDHTCPFNIIPIIMKPVIPVRTLKLETFAECHEEVTLAAMYYSSTLVKLVLRTRNTMVLEEALIKVAQSCTLLKALLVFCVVSEETIEEIFRLHPDMKTRGTFILKSVVEPEPWVVGVEEGD</sequence>
<dbReference type="InterPro" id="IPR032675">
    <property type="entry name" value="LRR_dom_sf"/>
</dbReference>
<evidence type="ECO:0000313" key="3">
    <source>
        <dbReference type="Proteomes" id="UP000828390"/>
    </source>
</evidence>
<dbReference type="SMART" id="SM00256">
    <property type="entry name" value="FBOX"/>
    <property type="match status" value="1"/>
</dbReference>
<proteinExistence type="predicted"/>
<reference evidence="2" key="1">
    <citation type="journal article" date="2019" name="bioRxiv">
        <title>The Genome of the Zebra Mussel, Dreissena polymorpha: A Resource for Invasive Species Research.</title>
        <authorList>
            <person name="McCartney M.A."/>
            <person name="Auch B."/>
            <person name="Kono T."/>
            <person name="Mallez S."/>
            <person name="Zhang Y."/>
            <person name="Obille A."/>
            <person name="Becker A."/>
            <person name="Abrahante J.E."/>
            <person name="Garbe J."/>
            <person name="Badalamenti J.P."/>
            <person name="Herman A."/>
            <person name="Mangelson H."/>
            <person name="Liachko I."/>
            <person name="Sullivan S."/>
            <person name="Sone E.D."/>
            <person name="Koren S."/>
            <person name="Silverstein K.A.T."/>
            <person name="Beckman K.B."/>
            <person name="Gohl D.M."/>
        </authorList>
    </citation>
    <scope>NUCLEOTIDE SEQUENCE</scope>
    <source>
        <strain evidence="2">Duluth1</strain>
        <tissue evidence="2">Whole animal</tissue>
    </source>
</reference>
<dbReference type="Gene3D" id="1.20.1280.50">
    <property type="match status" value="1"/>
</dbReference>
<dbReference type="Proteomes" id="UP000828390">
    <property type="component" value="Unassembled WGS sequence"/>
</dbReference>
<gene>
    <name evidence="2" type="ORF">DPMN_177928</name>
</gene>
<accession>A0A9D4E9W5</accession>
<organism evidence="2 3">
    <name type="scientific">Dreissena polymorpha</name>
    <name type="common">Zebra mussel</name>
    <name type="synonym">Mytilus polymorpha</name>
    <dbReference type="NCBI Taxonomy" id="45954"/>
    <lineage>
        <taxon>Eukaryota</taxon>
        <taxon>Metazoa</taxon>
        <taxon>Spiralia</taxon>
        <taxon>Lophotrochozoa</taxon>
        <taxon>Mollusca</taxon>
        <taxon>Bivalvia</taxon>
        <taxon>Autobranchia</taxon>
        <taxon>Heteroconchia</taxon>
        <taxon>Euheterodonta</taxon>
        <taxon>Imparidentia</taxon>
        <taxon>Neoheterodontei</taxon>
        <taxon>Myida</taxon>
        <taxon>Dreissenoidea</taxon>
        <taxon>Dreissenidae</taxon>
        <taxon>Dreissena</taxon>
    </lineage>
</organism>
<dbReference type="SUPFAM" id="SSF52047">
    <property type="entry name" value="RNI-like"/>
    <property type="match status" value="1"/>
</dbReference>
<dbReference type="PANTHER" id="PTHR20872:SF1">
    <property type="entry name" value="F-BOX DOMAIN-CONTAINING PROTEIN"/>
    <property type="match status" value="1"/>
</dbReference>
<dbReference type="PROSITE" id="PS50181">
    <property type="entry name" value="FBOX"/>
    <property type="match status" value="1"/>
</dbReference>
<evidence type="ECO:0000313" key="2">
    <source>
        <dbReference type="EMBL" id="KAH3776502.1"/>
    </source>
</evidence>
<dbReference type="Gene3D" id="3.80.10.10">
    <property type="entry name" value="Ribonuclease Inhibitor"/>
    <property type="match status" value="1"/>
</dbReference>
<dbReference type="Pfam" id="PF12937">
    <property type="entry name" value="F-box-like"/>
    <property type="match status" value="1"/>
</dbReference>
<dbReference type="SUPFAM" id="SSF81383">
    <property type="entry name" value="F-box domain"/>
    <property type="match status" value="1"/>
</dbReference>
<comment type="caution">
    <text evidence="2">The sequence shown here is derived from an EMBL/GenBank/DDBJ whole genome shotgun (WGS) entry which is preliminary data.</text>
</comment>
<dbReference type="InterPro" id="IPR036047">
    <property type="entry name" value="F-box-like_dom_sf"/>
</dbReference>
<feature type="domain" description="F-box" evidence="1">
    <location>
        <begin position="26"/>
        <end position="72"/>
    </location>
</feature>
<keyword evidence="3" id="KW-1185">Reference proteome</keyword>
<dbReference type="FunFam" id="1.20.1280.50:FF:000005">
    <property type="entry name" value="F-box/LRR-repeat protein 3 isoform X1"/>
    <property type="match status" value="1"/>
</dbReference>
<evidence type="ECO:0000259" key="1">
    <source>
        <dbReference type="PROSITE" id="PS50181"/>
    </source>
</evidence>
<dbReference type="AlphaFoldDB" id="A0A9D4E9W5"/>
<protein>
    <recommendedName>
        <fullName evidence="1">F-box domain-containing protein</fullName>
    </recommendedName>
</protein>
<dbReference type="PANTHER" id="PTHR20872">
    <property type="match status" value="1"/>
</dbReference>
<dbReference type="EMBL" id="JAIWYP010000009">
    <property type="protein sequence ID" value="KAH3776502.1"/>
    <property type="molecule type" value="Genomic_DNA"/>
</dbReference>
<dbReference type="InterPro" id="IPR001810">
    <property type="entry name" value="F-box_dom"/>
</dbReference>